<name>A0A7X2NPH6_9CLOT</name>
<dbReference type="RefSeq" id="WP_154474048.1">
    <property type="nucleotide sequence ID" value="NZ_VUMD01000035.1"/>
</dbReference>
<organism evidence="2 3">
    <name type="scientific">Clostridium porci</name>
    <dbReference type="NCBI Taxonomy" id="2605778"/>
    <lineage>
        <taxon>Bacteria</taxon>
        <taxon>Bacillati</taxon>
        <taxon>Bacillota</taxon>
        <taxon>Clostridia</taxon>
        <taxon>Eubacteriales</taxon>
        <taxon>Clostridiaceae</taxon>
        <taxon>Clostridium</taxon>
    </lineage>
</organism>
<evidence type="ECO:0000313" key="3">
    <source>
        <dbReference type="Proteomes" id="UP000429958"/>
    </source>
</evidence>
<dbReference type="AlphaFoldDB" id="A0A7X2NPH6"/>
<evidence type="ECO:0000313" key="2">
    <source>
        <dbReference type="EMBL" id="MSS38672.1"/>
    </source>
</evidence>
<dbReference type="Proteomes" id="UP000429958">
    <property type="component" value="Unassembled WGS sequence"/>
</dbReference>
<keyword evidence="1" id="KW-0732">Signal</keyword>
<keyword evidence="3" id="KW-1185">Reference proteome</keyword>
<accession>A0A7X2NPH6</accession>
<protein>
    <submittedName>
        <fullName evidence="2">Uncharacterized protein</fullName>
    </submittedName>
</protein>
<proteinExistence type="predicted"/>
<gene>
    <name evidence="2" type="ORF">FYJ39_19735</name>
</gene>
<dbReference type="EMBL" id="VUMD01000035">
    <property type="protein sequence ID" value="MSS38672.1"/>
    <property type="molecule type" value="Genomic_DNA"/>
</dbReference>
<comment type="caution">
    <text evidence="2">The sequence shown here is derived from an EMBL/GenBank/DDBJ whole genome shotgun (WGS) entry which is preliminary data.</text>
</comment>
<reference evidence="2 3" key="1">
    <citation type="submission" date="2019-08" db="EMBL/GenBank/DDBJ databases">
        <title>In-depth cultivation of the pig gut microbiome towards novel bacterial diversity and tailored functional studies.</title>
        <authorList>
            <person name="Wylensek D."/>
            <person name="Hitch T.C.A."/>
            <person name="Clavel T."/>
        </authorList>
    </citation>
    <scope>NUCLEOTIDE SEQUENCE [LARGE SCALE GENOMIC DNA]</scope>
    <source>
        <strain evidence="2 3">WCA-389-WT-23D1</strain>
    </source>
</reference>
<sequence length="154" mass="16436">MAKMKKLFATCLTLCLMLSLSTAVPSENREVPVASADFKKMCDQVFYGNGQVYNASGADVTTSFLTKYNGIYQSGKIIGFPSPIINVSFSDLGALFSGSLDSIRTTQPSISSNKTFASCSVTTTHTVSCPIPVVDYITGTLEPSTSVSKFTIEV</sequence>
<feature type="chain" id="PRO_5039499308" evidence="1">
    <location>
        <begin position="24"/>
        <end position="154"/>
    </location>
</feature>
<evidence type="ECO:0000256" key="1">
    <source>
        <dbReference type="SAM" id="SignalP"/>
    </source>
</evidence>
<feature type="signal peptide" evidence="1">
    <location>
        <begin position="1"/>
        <end position="23"/>
    </location>
</feature>